<proteinExistence type="predicted"/>
<reference evidence="3" key="2">
    <citation type="submission" date="2021-09" db="EMBL/GenBank/DDBJ databases">
        <authorList>
            <person name="Jia N."/>
            <person name="Wang J."/>
            <person name="Shi W."/>
            <person name="Du L."/>
            <person name="Sun Y."/>
            <person name="Zhan W."/>
            <person name="Jiang J."/>
            <person name="Wang Q."/>
            <person name="Zhang B."/>
            <person name="Ji P."/>
            <person name="Sakyi L.B."/>
            <person name="Cui X."/>
            <person name="Yuan T."/>
            <person name="Jiang B."/>
            <person name="Yang W."/>
            <person name="Lam T.T.-Y."/>
            <person name="Chang Q."/>
            <person name="Ding S."/>
            <person name="Wang X."/>
            <person name="Zhu J."/>
            <person name="Ruan X."/>
            <person name="Zhao L."/>
            <person name="Wei J."/>
            <person name="Que T."/>
            <person name="Du C."/>
            <person name="Cheng J."/>
            <person name="Dai P."/>
            <person name="Han X."/>
            <person name="Huang E."/>
            <person name="Gao Y."/>
            <person name="Liu J."/>
            <person name="Shao H."/>
            <person name="Ye R."/>
            <person name="Li L."/>
            <person name="Wei W."/>
            <person name="Wang X."/>
            <person name="Wang C."/>
            <person name="Huo Q."/>
            <person name="Li W."/>
            <person name="Guo W."/>
            <person name="Chen H."/>
            <person name="Chen S."/>
            <person name="Zhou L."/>
            <person name="Zhou L."/>
            <person name="Ni X."/>
            <person name="Tian J."/>
            <person name="Zhou Y."/>
            <person name="Sheng Y."/>
            <person name="Liu T."/>
            <person name="Pan Y."/>
            <person name="Xia L."/>
            <person name="Li J."/>
            <person name="Zhao F."/>
            <person name="Cao W."/>
        </authorList>
    </citation>
    <scope>NUCLEOTIDE SEQUENCE</scope>
    <source>
        <strain evidence="3">Rmic-2018</strain>
        <tissue evidence="3">Larvae</tissue>
    </source>
</reference>
<feature type="coiled-coil region" evidence="1">
    <location>
        <begin position="285"/>
        <end position="341"/>
    </location>
</feature>
<evidence type="ECO:0000256" key="2">
    <source>
        <dbReference type="SAM" id="SignalP"/>
    </source>
</evidence>
<comment type="caution">
    <text evidence="3">The sequence shown here is derived from an EMBL/GenBank/DDBJ whole genome shotgun (WGS) entry which is preliminary data.</text>
</comment>
<sequence length="485" mass="53678">MFAQVLLYALGLLSPVTIEWVVLPQAGEKEGPPSFCGLSLDVLYAAPPCLDTSLPFIRQHGTASDNPAVDKSAHFDGSLGHGAAFLAQRSLTMFAQRSLTMFAQVLLYALGLLSPVTIEWVVLPQAGEKEGPPSFCGLSLDVLYAAPPCLDTSLPFIRQHGTASDNPAVDKSAHFDGSLGHGAAFLAQRSLTMFAQVGYYESCCYRDTYVCFLAVPWPPDFLKRVRSTALYLWRLLMRSGDVESNPGPATKAQKEKLEIVHGAVLLLEANNASVLESVNKILPIHLELKTDLDSLTKRVQVLESKMESVTPTGACGNNQGISNLQAKIDDLENRSRRSNVIFYGIEDGERFETWETSERLVRDFCTNRLDFSISSLARTHRIGRFSTEKKRPIIAKLFNEKEVETILSKGLKLKNTPLSVARDYSEAVRDKRRKLLQFSQTVKKEGDSVRLVFDKLCLNKDTYIWDTNANCAVHVDARAAKDTST</sequence>
<evidence type="ECO:0008006" key="5">
    <source>
        <dbReference type="Google" id="ProtNLM"/>
    </source>
</evidence>
<gene>
    <name evidence="3" type="ORF">HPB51_017331</name>
</gene>
<dbReference type="InterPro" id="IPR004244">
    <property type="entry name" value="Transposase_22"/>
</dbReference>
<dbReference type="VEuPathDB" id="VectorBase:LOC119173529"/>
<keyword evidence="1" id="KW-0175">Coiled coil</keyword>
<reference evidence="3" key="1">
    <citation type="journal article" date="2020" name="Cell">
        <title>Large-Scale Comparative Analyses of Tick Genomes Elucidate Their Genetic Diversity and Vector Capacities.</title>
        <authorList>
            <consortium name="Tick Genome and Microbiome Consortium (TIGMIC)"/>
            <person name="Jia N."/>
            <person name="Wang J."/>
            <person name="Shi W."/>
            <person name="Du L."/>
            <person name="Sun Y."/>
            <person name="Zhan W."/>
            <person name="Jiang J.F."/>
            <person name="Wang Q."/>
            <person name="Zhang B."/>
            <person name="Ji P."/>
            <person name="Bell-Sakyi L."/>
            <person name="Cui X.M."/>
            <person name="Yuan T.T."/>
            <person name="Jiang B.G."/>
            <person name="Yang W.F."/>
            <person name="Lam T.T."/>
            <person name="Chang Q.C."/>
            <person name="Ding S.J."/>
            <person name="Wang X.J."/>
            <person name="Zhu J.G."/>
            <person name="Ruan X.D."/>
            <person name="Zhao L."/>
            <person name="Wei J.T."/>
            <person name="Ye R.Z."/>
            <person name="Que T.C."/>
            <person name="Du C.H."/>
            <person name="Zhou Y.H."/>
            <person name="Cheng J.X."/>
            <person name="Dai P.F."/>
            <person name="Guo W.B."/>
            <person name="Han X.H."/>
            <person name="Huang E.J."/>
            <person name="Li L.F."/>
            <person name="Wei W."/>
            <person name="Gao Y.C."/>
            <person name="Liu J.Z."/>
            <person name="Shao H.Z."/>
            <person name="Wang X."/>
            <person name="Wang C.C."/>
            <person name="Yang T.C."/>
            <person name="Huo Q.B."/>
            <person name="Li W."/>
            <person name="Chen H.Y."/>
            <person name="Chen S.E."/>
            <person name="Zhou L.G."/>
            <person name="Ni X.B."/>
            <person name="Tian J.H."/>
            <person name="Sheng Y."/>
            <person name="Liu T."/>
            <person name="Pan Y.S."/>
            <person name="Xia L.Y."/>
            <person name="Li J."/>
            <person name="Zhao F."/>
            <person name="Cao W.C."/>
        </authorList>
    </citation>
    <scope>NUCLEOTIDE SEQUENCE</scope>
    <source>
        <strain evidence="3">Rmic-2018</strain>
    </source>
</reference>
<name>A0A9J6EUE6_RHIMP</name>
<accession>A0A9J6EUE6</accession>
<keyword evidence="2" id="KW-0732">Signal</keyword>
<dbReference type="Proteomes" id="UP000821866">
    <property type="component" value="Chromosome 10"/>
</dbReference>
<dbReference type="PANTHER" id="PTHR11505">
    <property type="entry name" value="L1 TRANSPOSABLE ELEMENT-RELATED"/>
    <property type="match status" value="1"/>
</dbReference>
<dbReference type="Gene3D" id="3.30.70.1820">
    <property type="entry name" value="L1 transposable element, RRM domain"/>
    <property type="match status" value="1"/>
</dbReference>
<dbReference type="EMBL" id="JABSTU010000002">
    <property type="protein sequence ID" value="KAH8037831.1"/>
    <property type="molecule type" value="Genomic_DNA"/>
</dbReference>
<organism evidence="3 4">
    <name type="scientific">Rhipicephalus microplus</name>
    <name type="common">Cattle tick</name>
    <name type="synonym">Boophilus microplus</name>
    <dbReference type="NCBI Taxonomy" id="6941"/>
    <lineage>
        <taxon>Eukaryota</taxon>
        <taxon>Metazoa</taxon>
        <taxon>Ecdysozoa</taxon>
        <taxon>Arthropoda</taxon>
        <taxon>Chelicerata</taxon>
        <taxon>Arachnida</taxon>
        <taxon>Acari</taxon>
        <taxon>Parasitiformes</taxon>
        <taxon>Ixodida</taxon>
        <taxon>Ixodoidea</taxon>
        <taxon>Ixodidae</taxon>
        <taxon>Rhipicephalinae</taxon>
        <taxon>Rhipicephalus</taxon>
        <taxon>Boophilus</taxon>
    </lineage>
</organism>
<evidence type="ECO:0000313" key="3">
    <source>
        <dbReference type="EMBL" id="KAH8037831.1"/>
    </source>
</evidence>
<feature type="signal peptide" evidence="2">
    <location>
        <begin position="1"/>
        <end position="18"/>
    </location>
</feature>
<feature type="chain" id="PRO_5039899868" description="Tick transposon" evidence="2">
    <location>
        <begin position="19"/>
        <end position="485"/>
    </location>
</feature>
<evidence type="ECO:0000256" key="1">
    <source>
        <dbReference type="SAM" id="Coils"/>
    </source>
</evidence>
<keyword evidence="4" id="KW-1185">Reference proteome</keyword>
<protein>
    <recommendedName>
        <fullName evidence="5">Tick transposon</fullName>
    </recommendedName>
</protein>
<evidence type="ECO:0000313" key="4">
    <source>
        <dbReference type="Proteomes" id="UP000821866"/>
    </source>
</evidence>
<dbReference type="AlphaFoldDB" id="A0A9J6EUE6"/>